<dbReference type="GO" id="GO:0005737">
    <property type="term" value="C:cytoplasm"/>
    <property type="evidence" value="ECO:0007669"/>
    <property type="project" value="UniProtKB-SubCell"/>
</dbReference>
<keyword evidence="3" id="KW-0853">WD repeat</keyword>
<dbReference type="VEuPathDB" id="FungiDB:YALI1_B23055g"/>
<comment type="subcellular location">
    <subcellularLocation>
        <location evidence="1">Cytoplasm</location>
    </subcellularLocation>
</comment>
<evidence type="ECO:0000256" key="6">
    <source>
        <dbReference type="SAM" id="MobiDB-lite"/>
    </source>
</evidence>
<dbReference type="SUPFAM" id="SSF50978">
    <property type="entry name" value="WD40 repeat-like"/>
    <property type="match status" value="1"/>
</dbReference>
<accession>A0A1D8N889</accession>
<dbReference type="VEuPathDB" id="FungiDB:YALI0_B17798g"/>
<gene>
    <name evidence="7" type="ORF">YALI1_B23055g</name>
</gene>
<name>A0A1D8N889_YARLL</name>
<dbReference type="InterPro" id="IPR015943">
    <property type="entry name" value="WD40/YVTN_repeat-like_dom_sf"/>
</dbReference>
<dbReference type="InterPro" id="IPR050687">
    <property type="entry name" value="Dynein_IC"/>
</dbReference>
<reference evidence="7 8" key="1">
    <citation type="journal article" date="2016" name="PLoS ONE">
        <title>Sequence Assembly of Yarrowia lipolytica Strain W29/CLIB89 Shows Transposable Element Diversity.</title>
        <authorList>
            <person name="Magnan C."/>
            <person name="Yu J."/>
            <person name="Chang I."/>
            <person name="Jahn E."/>
            <person name="Kanomata Y."/>
            <person name="Wu J."/>
            <person name="Zeller M."/>
            <person name="Oakes M."/>
            <person name="Baldi P."/>
            <person name="Sandmeyer S."/>
        </authorList>
    </citation>
    <scope>NUCLEOTIDE SEQUENCE [LARGE SCALE GENOMIC DNA]</scope>
    <source>
        <strain evidence="8">CLIB89(W29)</strain>
    </source>
</reference>
<keyword evidence="4" id="KW-0677">Repeat</keyword>
<dbReference type="GeneID" id="2906992"/>
<keyword evidence="5" id="KW-0175">Coiled coil</keyword>
<dbReference type="GO" id="GO:0010970">
    <property type="term" value="P:transport along microtubule"/>
    <property type="evidence" value="ECO:0007669"/>
    <property type="project" value="TreeGrafter"/>
</dbReference>
<dbReference type="GO" id="GO:0045504">
    <property type="term" value="F:dynein heavy chain binding"/>
    <property type="evidence" value="ECO:0007669"/>
    <property type="project" value="TreeGrafter"/>
</dbReference>
<dbReference type="AlphaFoldDB" id="A0A1D8N889"/>
<dbReference type="InterPro" id="IPR036322">
    <property type="entry name" value="WD40_repeat_dom_sf"/>
</dbReference>
<dbReference type="GO" id="GO:0005868">
    <property type="term" value="C:cytoplasmic dynein complex"/>
    <property type="evidence" value="ECO:0007669"/>
    <property type="project" value="TreeGrafter"/>
</dbReference>
<dbReference type="Gene3D" id="2.130.10.10">
    <property type="entry name" value="YVTN repeat-like/Quinoprotein amine dehydrogenase"/>
    <property type="match status" value="2"/>
</dbReference>
<evidence type="ECO:0000256" key="5">
    <source>
        <dbReference type="SAM" id="Coils"/>
    </source>
</evidence>
<feature type="coiled-coil region" evidence="5">
    <location>
        <begin position="9"/>
        <end position="39"/>
    </location>
</feature>
<dbReference type="Proteomes" id="UP000182444">
    <property type="component" value="Chromosome 1B"/>
</dbReference>
<keyword evidence="2" id="KW-0963">Cytoplasm</keyword>
<feature type="region of interest" description="Disordered" evidence="6">
    <location>
        <begin position="93"/>
        <end position="174"/>
    </location>
</feature>
<proteinExistence type="predicted"/>
<dbReference type="EMBL" id="CP017554">
    <property type="protein sequence ID" value="AOW01854.1"/>
    <property type="molecule type" value="Genomic_DNA"/>
</dbReference>
<organism evidence="7 8">
    <name type="scientific">Yarrowia lipolytica</name>
    <name type="common">Candida lipolytica</name>
    <dbReference type="NCBI Taxonomy" id="4952"/>
    <lineage>
        <taxon>Eukaryota</taxon>
        <taxon>Fungi</taxon>
        <taxon>Dikarya</taxon>
        <taxon>Ascomycota</taxon>
        <taxon>Saccharomycotina</taxon>
        <taxon>Dipodascomycetes</taxon>
        <taxon>Dipodascales</taxon>
        <taxon>Dipodascales incertae sedis</taxon>
        <taxon>Yarrowia</taxon>
    </lineage>
</organism>
<evidence type="ECO:0000313" key="8">
    <source>
        <dbReference type="Proteomes" id="UP000182444"/>
    </source>
</evidence>
<feature type="compositionally biased region" description="Acidic residues" evidence="6">
    <location>
        <begin position="134"/>
        <end position="147"/>
    </location>
</feature>
<feature type="compositionally biased region" description="Low complexity" evidence="6">
    <location>
        <begin position="96"/>
        <end position="121"/>
    </location>
</feature>
<evidence type="ECO:0000313" key="7">
    <source>
        <dbReference type="EMBL" id="AOW01854.1"/>
    </source>
</evidence>
<dbReference type="PANTHER" id="PTHR12442">
    <property type="entry name" value="DYNEIN INTERMEDIATE CHAIN"/>
    <property type="match status" value="1"/>
</dbReference>
<dbReference type="InterPro" id="IPR001680">
    <property type="entry name" value="WD40_rpt"/>
</dbReference>
<sequence>MSSSRRSEIEAKRARIAEMRKAREALQQQEVSLNKHTNTARGNLLTQAQRAAPSKEDIDQLVDSLVTTRIDDTPGSFSIVIADAFDQVPVVQGPDTSATSNTASASASTSTAAAITTRTTSPPLCYSKGVQTDPIDDDIDLDSDETAADASRPDSGTQDEEPSISSYPAQVSIPPPDDNVSIVFAEPSAAASEDLLPFVQQSLKVVERSLKPQKFDVLTDYGSQGLTTTHDEEALVSQSLQFSHSDTDGRAVLDLAWSHSFPELLVASYTEKRDSIAEAKGCVKVWNMHMPAKPEYTFVADSDVTSVLCSPFHPTLVFGGLYNGQIMVWDMRASSSQAILASPLSGSAHSHPVLALDLYGTQNASSLVSASTDGTICTWSPDILAKPQEKILLQPSSEAARNLTISPTALVTPAQDTSYFLFGTEEGSMYHCNRYDKAGTSAGIDARNSAQYAAAHLAPVTCLDLHPSKHSVDLGDYLLTSGFDWKIKLWRTSTVSATAPADTNTSNPLLHTIYRDDTVYSAKWNPSCPSLFGAVDGSGHLEVYDLLVDIDVPVARVKPQAKTAADNLLHPLNKLAWDKSGKSAAVGGFDGMITVFDLGNELLQKNTANDWKEMRILLNKIDTV</sequence>
<evidence type="ECO:0000256" key="1">
    <source>
        <dbReference type="ARBA" id="ARBA00004496"/>
    </source>
</evidence>
<evidence type="ECO:0000256" key="2">
    <source>
        <dbReference type="ARBA" id="ARBA00022490"/>
    </source>
</evidence>
<dbReference type="SMART" id="SM00320">
    <property type="entry name" value="WD40"/>
    <property type="match status" value="6"/>
</dbReference>
<evidence type="ECO:0000256" key="3">
    <source>
        <dbReference type="ARBA" id="ARBA00022574"/>
    </source>
</evidence>
<evidence type="ECO:0000256" key="4">
    <source>
        <dbReference type="ARBA" id="ARBA00022737"/>
    </source>
</evidence>
<dbReference type="RefSeq" id="XP_068138208.1">
    <property type="nucleotide sequence ID" value="XM_068282107.1"/>
</dbReference>
<dbReference type="PANTHER" id="PTHR12442:SF22">
    <property type="entry name" value="CYTOPLASMIC DYNEIN 1 INTERMEDIATE CHAIN-RELATED"/>
    <property type="match status" value="1"/>
</dbReference>
<dbReference type="Pfam" id="PF00400">
    <property type="entry name" value="WD40"/>
    <property type="match status" value="2"/>
</dbReference>
<protein>
    <submittedName>
        <fullName evidence="7">Uncharacterized protein</fullName>
    </submittedName>
</protein>
<dbReference type="GO" id="GO:0045503">
    <property type="term" value="F:dynein light chain binding"/>
    <property type="evidence" value="ECO:0007669"/>
    <property type="project" value="TreeGrafter"/>
</dbReference>
<dbReference type="OMA" id="MHDRPEY"/>
<dbReference type="eggNOG" id="KOG1587">
    <property type="taxonomic scope" value="Eukaryota"/>
</dbReference>